<protein>
    <submittedName>
        <fullName evidence="1">Uncharacterized protein</fullName>
    </submittedName>
</protein>
<evidence type="ECO:0000313" key="1">
    <source>
        <dbReference type="EMBL" id="JAH18692.1"/>
    </source>
</evidence>
<dbReference type="AlphaFoldDB" id="A0A0E9QQC1"/>
<organism evidence="1">
    <name type="scientific">Anguilla anguilla</name>
    <name type="common">European freshwater eel</name>
    <name type="synonym">Muraena anguilla</name>
    <dbReference type="NCBI Taxonomy" id="7936"/>
    <lineage>
        <taxon>Eukaryota</taxon>
        <taxon>Metazoa</taxon>
        <taxon>Chordata</taxon>
        <taxon>Craniata</taxon>
        <taxon>Vertebrata</taxon>
        <taxon>Euteleostomi</taxon>
        <taxon>Actinopterygii</taxon>
        <taxon>Neopterygii</taxon>
        <taxon>Teleostei</taxon>
        <taxon>Anguilliformes</taxon>
        <taxon>Anguillidae</taxon>
        <taxon>Anguilla</taxon>
    </lineage>
</organism>
<accession>A0A0E9QQC1</accession>
<sequence length="73" mass="8338">MCVHACLVQYPRSSSCRDLRLAGYHHWTVGVDSLSYPFYSHIFQTRNGGQLKLGMQADTNVIVQYPLYKRATS</sequence>
<reference evidence="1" key="2">
    <citation type="journal article" date="2015" name="Fish Shellfish Immunol.">
        <title>Early steps in the European eel (Anguilla anguilla)-Vibrio vulnificus interaction in the gills: Role of the RtxA13 toxin.</title>
        <authorList>
            <person name="Callol A."/>
            <person name="Pajuelo D."/>
            <person name="Ebbesson L."/>
            <person name="Teles M."/>
            <person name="MacKenzie S."/>
            <person name="Amaro C."/>
        </authorList>
    </citation>
    <scope>NUCLEOTIDE SEQUENCE</scope>
</reference>
<proteinExistence type="predicted"/>
<reference evidence="1" key="1">
    <citation type="submission" date="2014-11" db="EMBL/GenBank/DDBJ databases">
        <authorList>
            <person name="Amaro Gonzalez C."/>
        </authorList>
    </citation>
    <scope>NUCLEOTIDE SEQUENCE</scope>
</reference>
<name>A0A0E9QQC1_ANGAN</name>
<dbReference type="EMBL" id="GBXM01089885">
    <property type="protein sequence ID" value="JAH18692.1"/>
    <property type="molecule type" value="Transcribed_RNA"/>
</dbReference>